<dbReference type="OrthoDB" id="9772295at2"/>
<feature type="region of interest" description="Disordered" evidence="1">
    <location>
        <begin position="28"/>
        <end position="54"/>
    </location>
</feature>
<keyword evidence="3" id="KW-1185">Reference proteome</keyword>
<accession>A0A1N6PKR8</accession>
<dbReference type="PANTHER" id="PTHR43737">
    <property type="entry name" value="BLL7424 PROTEIN"/>
    <property type="match status" value="1"/>
</dbReference>
<sequence>MTHGIGWMRVVFLSLLFGLLASCGGGGGGSTGSSGASGGGTTPTPTPAPFNDIPQTDAEAARFLTQATFGPTSSEIARLRHIGYSRWLDEQMDPARTPATLLLPHIHQMTVNDTLDYRERRNYWLWKTVGASDQLRMRMGFALSEIFVVSDRDYNNKNFERITHYQDMLGQGAFGSYRSLLEQVTLHPAMGTYLSHLANQKAVTYKNAQGLQVSVVPDENYAREVMQLFSIGLVERNPDFSPVLDANGATKATYDQSVIAAMARVFTGWTWAGNTDANYWAWAGHDNDYRAMECHPKFHDDQAKLIFRGITIAGTSDCKVTLQQTLDALATHPNVAPFISRQLIQRFVTSNPSPAYIGRVSKAWTDSNGDLGKVLRAILLDVEARVPPAASDAGFGKMREPLLQLTALWRAFDAKYLPATNGTYMFRFSNSWDFTTTLMQDSLRAPSVFNFFEPDYRLPAAGGIQGIYAPEMQLYNEASFGSIFNQQLDAGWNNFATTAPTANTPAPVMDINPLLTLANNNDHAGMVAKLDVLLFYGTLSPDSRRVMVDMLDKLKAANRPADERVRSLVQLAVSSPEFVVQR</sequence>
<dbReference type="STRING" id="1604334.SAMN05421546_0651"/>
<evidence type="ECO:0000313" key="2">
    <source>
        <dbReference type="EMBL" id="SIQ04896.1"/>
    </source>
</evidence>
<gene>
    <name evidence="2" type="ORF">SAMN05421546_0651</name>
</gene>
<proteinExistence type="predicted"/>
<dbReference type="Proteomes" id="UP000241788">
    <property type="component" value="Unassembled WGS sequence"/>
</dbReference>
<dbReference type="RefSeq" id="WP_076585174.1">
    <property type="nucleotide sequence ID" value="NZ_FTLW01000001.1"/>
</dbReference>
<dbReference type="Pfam" id="PF08811">
    <property type="entry name" value="DUF1800"/>
    <property type="match status" value="1"/>
</dbReference>
<evidence type="ECO:0000313" key="3">
    <source>
        <dbReference type="Proteomes" id="UP000241788"/>
    </source>
</evidence>
<reference evidence="3" key="1">
    <citation type="submission" date="2017-01" db="EMBL/GenBank/DDBJ databases">
        <authorList>
            <person name="Varghese N."/>
            <person name="Submissions S."/>
        </authorList>
    </citation>
    <scope>NUCLEOTIDE SEQUENCE [LARGE SCALE GENOMIC DNA]</scope>
    <source>
        <strain evidence="3">UM1</strain>
    </source>
</reference>
<name>A0A1N6PKR8_9GAMM</name>
<dbReference type="AlphaFoldDB" id="A0A1N6PKR8"/>
<protein>
    <submittedName>
        <fullName evidence="2">Uncharacterized conserved protein, DUF1800 family</fullName>
    </submittedName>
</protein>
<evidence type="ECO:0000256" key="1">
    <source>
        <dbReference type="SAM" id="MobiDB-lite"/>
    </source>
</evidence>
<dbReference type="EMBL" id="FTLW01000001">
    <property type="protein sequence ID" value="SIQ04896.1"/>
    <property type="molecule type" value="Genomic_DNA"/>
</dbReference>
<organism evidence="2 3">
    <name type="scientific">Solilutibacter tolerans</name>
    <dbReference type="NCBI Taxonomy" id="1604334"/>
    <lineage>
        <taxon>Bacteria</taxon>
        <taxon>Pseudomonadati</taxon>
        <taxon>Pseudomonadota</taxon>
        <taxon>Gammaproteobacteria</taxon>
        <taxon>Lysobacterales</taxon>
        <taxon>Lysobacteraceae</taxon>
        <taxon>Solilutibacter</taxon>
    </lineage>
</organism>
<dbReference type="PANTHER" id="PTHR43737:SF1">
    <property type="entry name" value="DUF1501 DOMAIN-CONTAINING PROTEIN"/>
    <property type="match status" value="1"/>
</dbReference>
<dbReference type="InterPro" id="IPR014917">
    <property type="entry name" value="DUF1800"/>
</dbReference>
<feature type="compositionally biased region" description="Gly residues" evidence="1">
    <location>
        <begin position="28"/>
        <end position="41"/>
    </location>
</feature>